<dbReference type="RefSeq" id="WP_145290746.1">
    <property type="nucleotide sequence ID" value="NZ_CP036318.1"/>
</dbReference>
<dbReference type="SMART" id="SM00320">
    <property type="entry name" value="WD40"/>
    <property type="match status" value="6"/>
</dbReference>
<evidence type="ECO:0000256" key="3">
    <source>
        <dbReference type="PROSITE-ProRule" id="PRU00221"/>
    </source>
</evidence>
<feature type="repeat" description="WD" evidence="3">
    <location>
        <begin position="226"/>
        <end position="267"/>
    </location>
</feature>
<feature type="signal peptide" evidence="5">
    <location>
        <begin position="1"/>
        <end position="21"/>
    </location>
</feature>
<dbReference type="InterPro" id="IPR020472">
    <property type="entry name" value="WD40_PAC1"/>
</dbReference>
<dbReference type="Gene3D" id="2.60.120.380">
    <property type="match status" value="2"/>
</dbReference>
<dbReference type="PRINTS" id="PR00320">
    <property type="entry name" value="GPROTEINBRPT"/>
</dbReference>
<dbReference type="EMBL" id="CP036318">
    <property type="protein sequence ID" value="QDV59350.1"/>
    <property type="molecule type" value="Genomic_DNA"/>
</dbReference>
<dbReference type="InterPro" id="IPR015943">
    <property type="entry name" value="WD40/YVTN_repeat-like_dom_sf"/>
</dbReference>
<sequence length="956" mass="103645" precursor="true">MRPAVSIVMSCWLLTSVAAIADEAIDFRSEVVPILESYCVACHNESDAAGEVQLDVWDNFPAVVGDAPFIVPGDPAASQLLALMRGTTEPRMPPADQPQPSEADLEIIELWLAEGAKPPGAEPKTAEPMAPMFPKVDPVPGSEQRIDAIDFAAGKNQLALAKFGRVDIVDAGSEQLIAQIEGLPGKVNAVRFSHDEKYLLVASGITGVAGQVGLWDLQQAKFVNRWETPSDTIDAVDITRDNQTIAAGGYDRIVRIWNRDSDKPTKTVDGHNGPIYAVRFDPPGQVLATASGDETIKLWNVASGKRLDTLGQPLAEQYCVRFSPDGKQVIGAGADNRIRVWNLASHSEAKVSPLAIARFAHERPIVALAISPAGDLLCTAAEDGSIKVWERDECRLSHQFAALPTPATGLQFIDDGKTLLASTADGRLHRFPLPASEPEDKTNDSEPAAPAEAPKPGSEAEPEPLSETEPNDSPKQAQSIGWPSKTSGVIRLAADGYGESDFFKVHAAAGDVLQIEIAAAEQKSPLDSFIEVLDAKGEAIRRVQLQAVRDSYFTFRGKNSTQTGDFRLHNWQEMELNEYLYSSGEVVRLWLYPRGPDSGFEVYPGLGNRTTYFGTTATSHALGEPAYIVRPLPPSAEPLPNGLPVFTVFYENDDDPQRRAGSDSRLTFTAPSDGEYLIRVRDARRFGGDDYRYDLTVRRPNPSFDVSIVSKDLKIRPGVGGEFVVRAVRLDGFDGPIQIGIENLPAGFVASMPLSIQAGQIEAIGTITALATATTPPTDADPVTLFASAMIGDDEVRTPIGELGKLEIVADDSLMVHLMPVDLNAPITWDAAASDSQNESDTPNDNSSAVVRRDPYQPFELVIHPGETITARLLAQRDDFTGRIDFGKADSGRNLPHGVYVDNIGLNGLMIPAGQTEREFFITAAPWVPETERLFHLRAIVKGNPTTWPILLKVRH</sequence>
<evidence type="ECO:0000256" key="5">
    <source>
        <dbReference type="SAM" id="SignalP"/>
    </source>
</evidence>
<dbReference type="SUPFAM" id="SSF50978">
    <property type="entry name" value="WD40 repeat-like"/>
    <property type="match status" value="1"/>
</dbReference>
<gene>
    <name evidence="7" type="ORF">Mal33_53780</name>
</gene>
<dbReference type="AlphaFoldDB" id="A0A518J1Y4"/>
<name>A0A518J1Y4_9BACT</name>
<evidence type="ECO:0000259" key="6">
    <source>
        <dbReference type="Pfam" id="PF07635"/>
    </source>
</evidence>
<evidence type="ECO:0000256" key="1">
    <source>
        <dbReference type="ARBA" id="ARBA00022574"/>
    </source>
</evidence>
<protein>
    <submittedName>
        <fullName evidence="7">WD domain, G-beta repeat</fullName>
    </submittedName>
</protein>
<dbReference type="Pfam" id="PF07635">
    <property type="entry name" value="PSCyt1"/>
    <property type="match status" value="1"/>
</dbReference>
<dbReference type="InterPro" id="IPR050349">
    <property type="entry name" value="WD_LIS1/nudF_dynein_reg"/>
</dbReference>
<feature type="domain" description="Cytochrome C Planctomycete-type" evidence="6">
    <location>
        <begin position="39"/>
        <end position="96"/>
    </location>
</feature>
<keyword evidence="1 3" id="KW-0853">WD repeat</keyword>
<organism evidence="7 8">
    <name type="scientific">Rosistilla oblonga</name>
    <dbReference type="NCBI Taxonomy" id="2527990"/>
    <lineage>
        <taxon>Bacteria</taxon>
        <taxon>Pseudomonadati</taxon>
        <taxon>Planctomycetota</taxon>
        <taxon>Planctomycetia</taxon>
        <taxon>Pirellulales</taxon>
        <taxon>Pirellulaceae</taxon>
        <taxon>Rosistilla</taxon>
    </lineage>
</organism>
<keyword evidence="8" id="KW-1185">Reference proteome</keyword>
<dbReference type="InterPro" id="IPR019775">
    <property type="entry name" value="WD40_repeat_CS"/>
</dbReference>
<feature type="chain" id="PRO_5022230708" evidence="5">
    <location>
        <begin position="22"/>
        <end position="956"/>
    </location>
</feature>
<evidence type="ECO:0000313" key="7">
    <source>
        <dbReference type="EMBL" id="QDV59350.1"/>
    </source>
</evidence>
<feature type="repeat" description="WD" evidence="3">
    <location>
        <begin position="268"/>
        <end position="309"/>
    </location>
</feature>
<feature type="region of interest" description="Disordered" evidence="4">
    <location>
        <begin position="429"/>
        <end position="482"/>
    </location>
</feature>
<feature type="repeat" description="WD" evidence="3">
    <location>
        <begin position="358"/>
        <end position="390"/>
    </location>
</feature>
<evidence type="ECO:0000256" key="2">
    <source>
        <dbReference type="ARBA" id="ARBA00022737"/>
    </source>
</evidence>
<feature type="compositionally biased region" description="Low complexity" evidence="4">
    <location>
        <begin position="446"/>
        <end position="459"/>
    </location>
</feature>
<dbReference type="Pfam" id="PF00400">
    <property type="entry name" value="WD40"/>
    <property type="match status" value="4"/>
</dbReference>
<evidence type="ECO:0000313" key="8">
    <source>
        <dbReference type="Proteomes" id="UP000316770"/>
    </source>
</evidence>
<proteinExistence type="predicted"/>
<feature type="compositionally biased region" description="Polar residues" evidence="4">
    <location>
        <begin position="471"/>
        <end position="482"/>
    </location>
</feature>
<dbReference type="PANTHER" id="PTHR44129">
    <property type="entry name" value="WD REPEAT-CONTAINING PROTEIN POP1"/>
    <property type="match status" value="1"/>
</dbReference>
<dbReference type="PROSITE" id="PS00678">
    <property type="entry name" value="WD_REPEATS_1"/>
    <property type="match status" value="2"/>
</dbReference>
<dbReference type="Gene3D" id="2.130.10.10">
    <property type="entry name" value="YVTN repeat-like/Quinoprotein amine dehydrogenase"/>
    <property type="match status" value="2"/>
</dbReference>
<evidence type="ECO:0000256" key="4">
    <source>
        <dbReference type="SAM" id="MobiDB-lite"/>
    </source>
</evidence>
<accession>A0A518J1Y4</accession>
<feature type="compositionally biased region" description="Acidic residues" evidence="4">
    <location>
        <begin position="460"/>
        <end position="470"/>
    </location>
</feature>
<feature type="repeat" description="WD" evidence="3">
    <location>
        <begin position="320"/>
        <end position="351"/>
    </location>
</feature>
<dbReference type="Proteomes" id="UP000316770">
    <property type="component" value="Chromosome"/>
</dbReference>
<keyword evidence="5" id="KW-0732">Signal</keyword>
<reference evidence="7 8" key="1">
    <citation type="submission" date="2019-02" db="EMBL/GenBank/DDBJ databases">
        <title>Deep-cultivation of Planctomycetes and their phenomic and genomic characterization uncovers novel biology.</title>
        <authorList>
            <person name="Wiegand S."/>
            <person name="Jogler M."/>
            <person name="Boedeker C."/>
            <person name="Pinto D."/>
            <person name="Vollmers J."/>
            <person name="Rivas-Marin E."/>
            <person name="Kohn T."/>
            <person name="Peeters S.H."/>
            <person name="Heuer A."/>
            <person name="Rast P."/>
            <person name="Oberbeckmann S."/>
            <person name="Bunk B."/>
            <person name="Jeske O."/>
            <person name="Meyerdierks A."/>
            <person name="Storesund J.E."/>
            <person name="Kallscheuer N."/>
            <person name="Luecker S."/>
            <person name="Lage O.M."/>
            <person name="Pohl T."/>
            <person name="Merkel B.J."/>
            <person name="Hornburger P."/>
            <person name="Mueller R.-W."/>
            <person name="Bruemmer F."/>
            <person name="Labrenz M."/>
            <person name="Spormann A.M."/>
            <person name="Op den Camp H."/>
            <person name="Overmann J."/>
            <person name="Amann R."/>
            <person name="Jetten M.S.M."/>
            <person name="Mascher T."/>
            <person name="Medema M.H."/>
            <person name="Devos D.P."/>
            <person name="Kaster A.-K."/>
            <person name="Ovreas L."/>
            <person name="Rohde M."/>
            <person name="Galperin M.Y."/>
            <person name="Jogler C."/>
        </authorList>
    </citation>
    <scope>NUCLEOTIDE SEQUENCE [LARGE SCALE GENOMIC DNA]</scope>
    <source>
        <strain evidence="7 8">Mal33</strain>
    </source>
</reference>
<dbReference type="InterPro" id="IPR036322">
    <property type="entry name" value="WD40_repeat_dom_sf"/>
</dbReference>
<dbReference type="PROSITE" id="PS50294">
    <property type="entry name" value="WD_REPEATS_REGION"/>
    <property type="match status" value="2"/>
</dbReference>
<dbReference type="CDD" id="cd00200">
    <property type="entry name" value="WD40"/>
    <property type="match status" value="1"/>
</dbReference>
<keyword evidence="2" id="KW-0677">Repeat</keyword>
<dbReference type="InterPro" id="IPR001680">
    <property type="entry name" value="WD40_rpt"/>
</dbReference>
<dbReference type="InterPro" id="IPR011429">
    <property type="entry name" value="Cyt_c_Planctomycete-type"/>
</dbReference>
<dbReference type="PROSITE" id="PS50082">
    <property type="entry name" value="WD_REPEATS_2"/>
    <property type="match status" value="4"/>
</dbReference>